<dbReference type="PANTHER" id="PTHR33395:SF22">
    <property type="entry name" value="REVERSE TRANSCRIPTASE DOMAIN-CONTAINING PROTEIN"/>
    <property type="match status" value="1"/>
</dbReference>
<dbReference type="InterPro" id="IPR005135">
    <property type="entry name" value="Endo/exonuclease/phosphatase"/>
</dbReference>
<dbReference type="Proteomes" id="UP001626550">
    <property type="component" value="Unassembled WGS sequence"/>
</dbReference>
<name>A0ABD2PJ74_9PLAT</name>
<proteinExistence type="predicted"/>
<dbReference type="InterPro" id="IPR036691">
    <property type="entry name" value="Endo/exonu/phosph_ase_sf"/>
</dbReference>
<organism evidence="2 3">
    <name type="scientific">Cichlidogyrus casuarinus</name>
    <dbReference type="NCBI Taxonomy" id="1844966"/>
    <lineage>
        <taxon>Eukaryota</taxon>
        <taxon>Metazoa</taxon>
        <taxon>Spiralia</taxon>
        <taxon>Lophotrochozoa</taxon>
        <taxon>Platyhelminthes</taxon>
        <taxon>Monogenea</taxon>
        <taxon>Monopisthocotylea</taxon>
        <taxon>Dactylogyridea</taxon>
        <taxon>Ancyrocephalidae</taxon>
        <taxon>Cichlidogyrus</taxon>
    </lineage>
</organism>
<dbReference type="SUPFAM" id="SSF56219">
    <property type="entry name" value="DNase I-like"/>
    <property type="match status" value="1"/>
</dbReference>
<feature type="domain" description="Endonuclease/exonuclease/phosphatase" evidence="1">
    <location>
        <begin position="44"/>
        <end position="152"/>
    </location>
</feature>
<dbReference type="AlphaFoldDB" id="A0ABD2PJ74"/>
<comment type="caution">
    <text evidence="2">The sequence shown here is derived from an EMBL/GenBank/DDBJ whole genome shotgun (WGS) entry which is preliminary data.</text>
</comment>
<keyword evidence="3" id="KW-1185">Reference proteome</keyword>
<dbReference type="PANTHER" id="PTHR33395">
    <property type="entry name" value="TRANSCRIPTASE, PUTATIVE-RELATED-RELATED"/>
    <property type="match status" value="1"/>
</dbReference>
<dbReference type="EMBL" id="JBJKFK010007226">
    <property type="protein sequence ID" value="KAL3307490.1"/>
    <property type="molecule type" value="Genomic_DNA"/>
</dbReference>
<protein>
    <recommendedName>
        <fullName evidence="1">Endonuclease/exonuclease/phosphatase domain-containing protein</fullName>
    </recommendedName>
</protein>
<feature type="non-terminal residue" evidence="2">
    <location>
        <position position="171"/>
    </location>
</feature>
<gene>
    <name evidence="2" type="ORF">Ciccas_013993</name>
</gene>
<accession>A0ABD2PJ74</accession>
<dbReference type="Pfam" id="PF14529">
    <property type="entry name" value="Exo_endo_phos_2"/>
    <property type="match status" value="1"/>
</dbReference>
<reference evidence="2 3" key="1">
    <citation type="submission" date="2024-11" db="EMBL/GenBank/DDBJ databases">
        <title>Adaptive evolution of stress response genes in parasites aligns with host niche diversity.</title>
        <authorList>
            <person name="Hahn C."/>
            <person name="Resl P."/>
        </authorList>
    </citation>
    <scope>NUCLEOTIDE SEQUENCE [LARGE SCALE GENOMIC DNA]</scope>
    <source>
        <strain evidence="2">EGGRZ-B1_66</strain>
        <tissue evidence="2">Body</tissue>
    </source>
</reference>
<evidence type="ECO:0000313" key="3">
    <source>
        <dbReference type="Proteomes" id="UP001626550"/>
    </source>
</evidence>
<dbReference type="Gene3D" id="3.60.10.10">
    <property type="entry name" value="Endonuclease/exonuclease/phosphatase"/>
    <property type="match status" value="1"/>
</dbReference>
<feature type="non-terminal residue" evidence="2">
    <location>
        <position position="1"/>
    </location>
</feature>
<evidence type="ECO:0000259" key="1">
    <source>
        <dbReference type="Pfam" id="PF14529"/>
    </source>
</evidence>
<evidence type="ECO:0000313" key="2">
    <source>
        <dbReference type="EMBL" id="KAL3307490.1"/>
    </source>
</evidence>
<sequence length="171" mass="19264">QSGYGGGVCIYFSSEYYDLKKLFSCSRESEILAIFCELDFTKFNICAIYRPPACSKAHDLSIYRHKALEQNATRIVAGDFNLPMHAASYNDIEPKHPILASMKNEGFYQLIDFPTRPASGNILDLCFVANDSSVADWSVTATNLIPRCDHLQIRIEHEAPRPLKLIANMKL</sequence>